<evidence type="ECO:0000313" key="3">
    <source>
        <dbReference type="Proteomes" id="UP000789396"/>
    </source>
</evidence>
<dbReference type="Proteomes" id="UP000789396">
    <property type="component" value="Unassembled WGS sequence"/>
</dbReference>
<organism evidence="2 3">
    <name type="scientific">Racocetra fulgida</name>
    <dbReference type="NCBI Taxonomy" id="60492"/>
    <lineage>
        <taxon>Eukaryota</taxon>
        <taxon>Fungi</taxon>
        <taxon>Fungi incertae sedis</taxon>
        <taxon>Mucoromycota</taxon>
        <taxon>Glomeromycotina</taxon>
        <taxon>Glomeromycetes</taxon>
        <taxon>Diversisporales</taxon>
        <taxon>Gigasporaceae</taxon>
        <taxon>Racocetra</taxon>
    </lineage>
</organism>
<sequence>TSEAPQGYKKPYISNNLKDVLLLPEAQSSLTQIEDAIRELKELERSNSIRIENTIRERIDDAIKELKKSERENYT</sequence>
<dbReference type="EMBL" id="CAJVPZ010041486">
    <property type="protein sequence ID" value="CAG8761810.1"/>
    <property type="molecule type" value="Genomic_DNA"/>
</dbReference>
<keyword evidence="3" id="KW-1185">Reference proteome</keyword>
<feature type="non-terminal residue" evidence="2">
    <location>
        <position position="1"/>
    </location>
</feature>
<evidence type="ECO:0000256" key="1">
    <source>
        <dbReference type="SAM" id="Coils"/>
    </source>
</evidence>
<dbReference type="AlphaFoldDB" id="A0A9N9NQU8"/>
<feature type="coiled-coil region" evidence="1">
    <location>
        <begin position="23"/>
        <end position="72"/>
    </location>
</feature>
<protein>
    <submittedName>
        <fullName evidence="2">7211_t:CDS:1</fullName>
    </submittedName>
</protein>
<dbReference type="OrthoDB" id="2433724at2759"/>
<name>A0A9N9NQU8_9GLOM</name>
<comment type="caution">
    <text evidence="2">The sequence shown here is derived from an EMBL/GenBank/DDBJ whole genome shotgun (WGS) entry which is preliminary data.</text>
</comment>
<keyword evidence="1" id="KW-0175">Coiled coil</keyword>
<gene>
    <name evidence="2" type="ORF">RFULGI_LOCUS14369</name>
</gene>
<accession>A0A9N9NQU8</accession>
<reference evidence="2" key="1">
    <citation type="submission" date="2021-06" db="EMBL/GenBank/DDBJ databases">
        <authorList>
            <person name="Kallberg Y."/>
            <person name="Tangrot J."/>
            <person name="Rosling A."/>
        </authorList>
    </citation>
    <scope>NUCLEOTIDE SEQUENCE</scope>
    <source>
        <strain evidence="2">IN212</strain>
    </source>
</reference>
<evidence type="ECO:0000313" key="2">
    <source>
        <dbReference type="EMBL" id="CAG8761810.1"/>
    </source>
</evidence>
<proteinExistence type="predicted"/>